<feature type="compositionally biased region" description="Low complexity" evidence="6">
    <location>
        <begin position="215"/>
        <end position="239"/>
    </location>
</feature>
<keyword evidence="10" id="KW-1185">Reference proteome</keyword>
<dbReference type="SMART" id="SM00727">
    <property type="entry name" value="STI1"/>
    <property type="match status" value="1"/>
</dbReference>
<dbReference type="PROSITE" id="PS50030">
    <property type="entry name" value="UBA"/>
    <property type="match status" value="2"/>
</dbReference>
<evidence type="ECO:0000256" key="6">
    <source>
        <dbReference type="SAM" id="MobiDB-lite"/>
    </source>
</evidence>
<feature type="compositionally biased region" description="Low complexity" evidence="6">
    <location>
        <begin position="197"/>
        <end position="207"/>
    </location>
</feature>
<dbReference type="CDD" id="cd14280">
    <property type="entry name" value="UBA1_Rad23_like"/>
    <property type="match status" value="1"/>
</dbReference>
<comment type="similarity">
    <text evidence="5">Belongs to the RAD23 family.</text>
</comment>
<dbReference type="GO" id="GO:0005829">
    <property type="term" value="C:cytosol"/>
    <property type="evidence" value="ECO:0007669"/>
    <property type="project" value="TreeGrafter"/>
</dbReference>
<evidence type="ECO:0000256" key="4">
    <source>
        <dbReference type="ARBA" id="ARBA00023242"/>
    </source>
</evidence>
<evidence type="ECO:0000259" key="8">
    <source>
        <dbReference type="PROSITE" id="PS50053"/>
    </source>
</evidence>
<feature type="region of interest" description="Disordered" evidence="6">
    <location>
        <begin position="195"/>
        <end position="243"/>
    </location>
</feature>
<evidence type="ECO:0000313" key="10">
    <source>
        <dbReference type="Proteomes" id="UP000245771"/>
    </source>
</evidence>
<organism evidence="9 10">
    <name type="scientific">Meira miltonrushii</name>
    <dbReference type="NCBI Taxonomy" id="1280837"/>
    <lineage>
        <taxon>Eukaryota</taxon>
        <taxon>Fungi</taxon>
        <taxon>Dikarya</taxon>
        <taxon>Basidiomycota</taxon>
        <taxon>Ustilaginomycotina</taxon>
        <taxon>Exobasidiomycetes</taxon>
        <taxon>Exobasidiales</taxon>
        <taxon>Brachybasidiaceae</taxon>
        <taxon>Meira</taxon>
    </lineage>
</organism>
<dbReference type="GeneID" id="37021697"/>
<reference evidence="9 10" key="1">
    <citation type="journal article" date="2018" name="Mol. Biol. Evol.">
        <title>Broad Genomic Sampling Reveals a Smut Pathogenic Ancestry of the Fungal Clade Ustilaginomycotina.</title>
        <authorList>
            <person name="Kijpornyongpan T."/>
            <person name="Mondo S.J."/>
            <person name="Barry K."/>
            <person name="Sandor L."/>
            <person name="Lee J."/>
            <person name="Lipzen A."/>
            <person name="Pangilinan J."/>
            <person name="LaButti K."/>
            <person name="Hainaut M."/>
            <person name="Henrissat B."/>
            <person name="Grigoriev I.V."/>
            <person name="Spatafora J.W."/>
            <person name="Aime M.C."/>
        </authorList>
    </citation>
    <scope>NUCLEOTIDE SEQUENCE [LARGE SCALE GENOMIC DNA]</scope>
    <source>
        <strain evidence="9 10">MCA 3882</strain>
    </source>
</reference>
<sequence>MKLKFKSLQGSTFTVDAESSDSIATVKGKIESQQGFQVSQQKIIYSGKILTDADTVQSCGVSEKDFLVLMVSKPKAAKPAASSSAAASAPAEAAPAATPASAPDASATATAPAPQAAATSAAPTEAASTVPAAAPAESGPPGSSQFLTGSALEQAVNNIVEMGFEKSEVQKAMRASFNNPERAVEYLMTGIPEHLSQPQAPAAPAPGAGAGAGTGAAQQESAAPTATPAQPAAPPAATTNPRSGNLFEAAAAQAQGGGGRAGGAGRGGAGGDSLAALRDLGEDDGSGNTALDLGNPAMIGQLRQLVQQNPAALAPLVQALAQSNPQLANAMADDPEAVLNLLANNAVGGEEGDEGVNLPSIGDLGQEDRTAVEQIIAMGIEENKAIEVYLMCGRNVEMAIQYYFDNPQDFED</sequence>
<dbReference type="Gene3D" id="1.10.10.540">
    <property type="entry name" value="XPC-binding domain"/>
    <property type="match status" value="1"/>
</dbReference>
<dbReference type="RefSeq" id="XP_025353696.1">
    <property type="nucleotide sequence ID" value="XM_025499916.1"/>
</dbReference>
<dbReference type="EMBL" id="KZ819604">
    <property type="protein sequence ID" value="PWN33394.1"/>
    <property type="molecule type" value="Genomic_DNA"/>
</dbReference>
<dbReference type="Pfam" id="PF09280">
    <property type="entry name" value="XPC-binding"/>
    <property type="match status" value="1"/>
</dbReference>
<dbReference type="STRING" id="1280837.A0A316V858"/>
<keyword evidence="1" id="KW-0677">Repeat</keyword>
<evidence type="ECO:0000256" key="3">
    <source>
        <dbReference type="ARBA" id="ARBA00023204"/>
    </source>
</evidence>
<dbReference type="InterPro" id="IPR004806">
    <property type="entry name" value="Rad23"/>
</dbReference>
<comment type="function">
    <text evidence="5">Multiubiquitin chain receptor involved in modulation of proteasomal degradation. Involved in nucleotide excision repair.</text>
</comment>
<dbReference type="PRINTS" id="PR01839">
    <property type="entry name" value="RAD23PROTEIN"/>
</dbReference>
<dbReference type="InterPro" id="IPR000626">
    <property type="entry name" value="Ubiquitin-like_dom"/>
</dbReference>
<dbReference type="FunFam" id="1.10.8.10:FF:000003">
    <property type="entry name" value="UV excision repair protein RAD23 homolog"/>
    <property type="match status" value="1"/>
</dbReference>
<dbReference type="GO" id="GO:0031593">
    <property type="term" value="F:polyubiquitin modification-dependent protein binding"/>
    <property type="evidence" value="ECO:0007669"/>
    <property type="project" value="UniProtKB-UniRule"/>
</dbReference>
<dbReference type="InterPro" id="IPR029071">
    <property type="entry name" value="Ubiquitin-like_domsf"/>
</dbReference>
<dbReference type="InterPro" id="IPR009060">
    <property type="entry name" value="UBA-like_sf"/>
</dbReference>
<keyword evidence="3 5" id="KW-0234">DNA repair</keyword>
<dbReference type="GO" id="GO:0043161">
    <property type="term" value="P:proteasome-mediated ubiquitin-dependent protein catabolic process"/>
    <property type="evidence" value="ECO:0007669"/>
    <property type="project" value="UniProtKB-UniRule"/>
</dbReference>
<dbReference type="FunCoup" id="A0A316V858">
    <property type="interactions" value="533"/>
</dbReference>
<dbReference type="InterPro" id="IPR015940">
    <property type="entry name" value="UBA"/>
</dbReference>
<dbReference type="InterPro" id="IPR015360">
    <property type="entry name" value="XPC-bd"/>
</dbReference>
<evidence type="ECO:0000256" key="1">
    <source>
        <dbReference type="ARBA" id="ARBA00022737"/>
    </source>
</evidence>
<dbReference type="PROSITE" id="PS50053">
    <property type="entry name" value="UBIQUITIN_2"/>
    <property type="match status" value="1"/>
</dbReference>
<keyword evidence="2 5" id="KW-0227">DNA damage</keyword>
<proteinExistence type="inferred from homology"/>
<dbReference type="SMART" id="SM00165">
    <property type="entry name" value="UBA"/>
    <property type="match status" value="2"/>
</dbReference>
<dbReference type="CDD" id="cd14281">
    <property type="entry name" value="UBA2_Rad23_like"/>
    <property type="match status" value="1"/>
</dbReference>
<dbReference type="SUPFAM" id="SSF46934">
    <property type="entry name" value="UBA-like"/>
    <property type="match status" value="2"/>
</dbReference>
<feature type="domain" description="UBA" evidence="7">
    <location>
        <begin position="366"/>
        <end position="406"/>
    </location>
</feature>
<dbReference type="FunFam" id="3.10.20.90:FF:000254">
    <property type="entry name" value="UV excision repair protein Rad23"/>
    <property type="match status" value="1"/>
</dbReference>
<feature type="compositionally biased region" description="Low complexity" evidence="6">
    <location>
        <begin position="95"/>
        <end position="144"/>
    </location>
</feature>
<dbReference type="PANTHER" id="PTHR10621">
    <property type="entry name" value="UV EXCISION REPAIR PROTEIN RAD23"/>
    <property type="match status" value="1"/>
</dbReference>
<dbReference type="InParanoid" id="A0A316V858"/>
<dbReference type="SUPFAM" id="SSF101238">
    <property type="entry name" value="XPC-binding domain"/>
    <property type="match status" value="1"/>
</dbReference>
<dbReference type="SUPFAM" id="SSF54236">
    <property type="entry name" value="Ubiquitin-like"/>
    <property type="match status" value="1"/>
</dbReference>
<comment type="subcellular location">
    <subcellularLocation>
        <location evidence="5">Nucleus</location>
    </subcellularLocation>
    <subcellularLocation>
        <location evidence="5">Cytoplasm</location>
    </subcellularLocation>
</comment>
<dbReference type="CDD" id="cd01805">
    <property type="entry name" value="Ubl_Rad23"/>
    <property type="match status" value="1"/>
</dbReference>
<dbReference type="Gene3D" id="1.10.8.10">
    <property type="entry name" value="DNA helicase RuvA subunit, C-terminal domain"/>
    <property type="match status" value="2"/>
</dbReference>
<dbReference type="SMART" id="SM00213">
    <property type="entry name" value="UBQ"/>
    <property type="match status" value="1"/>
</dbReference>
<accession>A0A316V858</accession>
<dbReference type="Proteomes" id="UP000245771">
    <property type="component" value="Unassembled WGS sequence"/>
</dbReference>
<evidence type="ECO:0000256" key="5">
    <source>
        <dbReference type="RuleBase" id="RU367049"/>
    </source>
</evidence>
<evidence type="ECO:0000259" key="7">
    <source>
        <dbReference type="PROSITE" id="PS50030"/>
    </source>
</evidence>
<dbReference type="Pfam" id="PF00240">
    <property type="entry name" value="ubiquitin"/>
    <property type="match status" value="1"/>
</dbReference>
<evidence type="ECO:0000256" key="2">
    <source>
        <dbReference type="ARBA" id="ARBA00022763"/>
    </source>
</evidence>
<dbReference type="OrthoDB" id="419317at2759"/>
<dbReference type="AlphaFoldDB" id="A0A316V858"/>
<dbReference type="GO" id="GO:0043130">
    <property type="term" value="F:ubiquitin binding"/>
    <property type="evidence" value="ECO:0007669"/>
    <property type="project" value="UniProtKB-UniRule"/>
</dbReference>
<feature type="region of interest" description="Disordered" evidence="6">
    <location>
        <begin position="95"/>
        <end position="147"/>
    </location>
</feature>
<keyword evidence="5" id="KW-0963">Cytoplasm</keyword>
<dbReference type="GO" id="GO:0005654">
    <property type="term" value="C:nucleoplasm"/>
    <property type="evidence" value="ECO:0007669"/>
    <property type="project" value="TreeGrafter"/>
</dbReference>
<dbReference type="PANTHER" id="PTHR10621:SF0">
    <property type="entry name" value="UV EXCISION REPAIR PROTEIN RAD23"/>
    <property type="match status" value="1"/>
</dbReference>
<dbReference type="Pfam" id="PF00627">
    <property type="entry name" value="UBA"/>
    <property type="match status" value="1"/>
</dbReference>
<keyword evidence="4 5" id="KW-0539">Nucleus</keyword>
<dbReference type="InterPro" id="IPR006636">
    <property type="entry name" value="STI1_HS-bd"/>
</dbReference>
<dbReference type="GO" id="GO:0070628">
    <property type="term" value="F:proteasome binding"/>
    <property type="evidence" value="ECO:0007669"/>
    <property type="project" value="TreeGrafter"/>
</dbReference>
<dbReference type="Gene3D" id="3.10.20.90">
    <property type="entry name" value="Phosphatidylinositol 3-kinase Catalytic Subunit, Chain A, domain 1"/>
    <property type="match status" value="1"/>
</dbReference>
<evidence type="ECO:0000313" key="9">
    <source>
        <dbReference type="EMBL" id="PWN33394.1"/>
    </source>
</evidence>
<dbReference type="GO" id="GO:0003684">
    <property type="term" value="F:damaged DNA binding"/>
    <property type="evidence" value="ECO:0007669"/>
    <property type="project" value="UniProtKB-UniRule"/>
</dbReference>
<dbReference type="NCBIfam" id="TIGR00601">
    <property type="entry name" value="rad23"/>
    <property type="match status" value="1"/>
</dbReference>
<dbReference type="InterPro" id="IPR036353">
    <property type="entry name" value="XPC-bd_sf"/>
</dbReference>
<feature type="domain" description="Ubiquitin-like" evidence="8">
    <location>
        <begin position="1"/>
        <end position="76"/>
    </location>
</feature>
<feature type="domain" description="UBA" evidence="7">
    <location>
        <begin position="150"/>
        <end position="190"/>
    </location>
</feature>
<protein>
    <recommendedName>
        <fullName evidence="5">UV excision repair protein RAD23</fullName>
    </recommendedName>
</protein>
<gene>
    <name evidence="9" type="ORF">FA14DRAFT_164891</name>
</gene>
<name>A0A316V858_9BASI</name>
<dbReference type="GO" id="GO:0006289">
    <property type="term" value="P:nucleotide-excision repair"/>
    <property type="evidence" value="ECO:0007669"/>
    <property type="project" value="UniProtKB-UniRule"/>
</dbReference>